<feature type="compositionally biased region" description="Polar residues" evidence="5">
    <location>
        <begin position="1546"/>
        <end position="1558"/>
    </location>
</feature>
<feature type="region of interest" description="Disordered" evidence="5">
    <location>
        <begin position="1341"/>
        <end position="1395"/>
    </location>
</feature>
<feature type="compositionally biased region" description="Acidic residues" evidence="5">
    <location>
        <begin position="467"/>
        <end position="483"/>
    </location>
</feature>
<dbReference type="InterPro" id="IPR046995">
    <property type="entry name" value="RGS10/12/14-like"/>
</dbReference>
<dbReference type="Pfam" id="PF02196">
    <property type="entry name" value="RBD"/>
    <property type="match status" value="1"/>
</dbReference>
<evidence type="ECO:0000256" key="5">
    <source>
        <dbReference type="SAM" id="MobiDB-lite"/>
    </source>
</evidence>
<dbReference type="FunFam" id="1.10.167.10:FF:000001">
    <property type="entry name" value="Putative regulator of g-protein signaling 12"/>
    <property type="match status" value="1"/>
</dbReference>
<feature type="compositionally biased region" description="Low complexity" evidence="5">
    <location>
        <begin position="1814"/>
        <end position="1829"/>
    </location>
</feature>
<evidence type="ECO:0000256" key="4">
    <source>
        <dbReference type="ARBA" id="ARBA00022737"/>
    </source>
</evidence>
<feature type="domain" description="RBD" evidence="7">
    <location>
        <begin position="1104"/>
        <end position="1175"/>
    </location>
</feature>
<keyword evidence="2" id="KW-0343">GTPase activation</keyword>
<organism evidence="8 9">
    <name type="scientific">Anopheles coluzzii</name>
    <name type="common">African malaria mosquito</name>
    <dbReference type="NCBI Taxonomy" id="1518534"/>
    <lineage>
        <taxon>Eukaryota</taxon>
        <taxon>Metazoa</taxon>
        <taxon>Ecdysozoa</taxon>
        <taxon>Arthropoda</taxon>
        <taxon>Hexapoda</taxon>
        <taxon>Insecta</taxon>
        <taxon>Pterygota</taxon>
        <taxon>Neoptera</taxon>
        <taxon>Endopterygota</taxon>
        <taxon>Diptera</taxon>
        <taxon>Nematocera</taxon>
        <taxon>Culicoidea</taxon>
        <taxon>Culicidae</taxon>
        <taxon>Anophelinae</taxon>
        <taxon>Anopheles</taxon>
    </lineage>
</organism>
<dbReference type="SMART" id="SM00315">
    <property type="entry name" value="RGS"/>
    <property type="match status" value="1"/>
</dbReference>
<dbReference type="PROSITE" id="PS50132">
    <property type="entry name" value="RGS"/>
    <property type="match status" value="1"/>
</dbReference>
<dbReference type="SUPFAM" id="SSF54236">
    <property type="entry name" value="Ubiquitin-like"/>
    <property type="match status" value="2"/>
</dbReference>
<sequence>MANSSETGTIVKDPPTAHTGPDSGPPSASEITIIMRTVVSSPGSDRTASAKNESALKRNETAALDTALHHLPGNRIEVTTSVRTVFECPAAAAADLGTAGSSGAATAISSLLQPVLSKNFIALLKSANDSSFENVLEFKSLLGAPATPAGRSCPSCEHAKHALSSDSDTTANDLDASVQKKVKTEEQHAAKVHVCEDDRGGFAQRTTSTPIKIRLVSGGDDAKAEAQTRYDAEDEEAENYRLNLLTPPADASFIDSDFESMEQDQYDTCSSKSSPRPDHRQPDRLLFGEPTSHPRDSVVSMEVAALSTVHSDRGPSTGDINCPLTKSSARKASSSTKAFFEEALRTPLAIRKHFQRRRNSELPKQPSHGNLLNFFSAKKKSNSLEGGLKSPRAKRSLTTTTTTTTTTSENSSENGSRCTSPALTEDNLRRLSVSFVRRESDSLNRTLVWGENYDYSYECEPSHSDVEEAEEPEDERNNDDENDDANHSPLVGTIGNGRTTERRVSAKLVHFEISPDCSYELQPPILPSFRIDPPRASSISTCSGSTTTGLAGLIIGAAAFATATTTASFLKRSASEPAHCNKLRSHSCTPLTSDIGESDEEGDDTLEGEEEPRRRNVRPADEAEDVPMMMCKALVPQRPFTSVHQASVRSLDKIGGKTINHSASPFRRWGQSSLRSRSTEHRTPTNGSARRPSSLAASESDVYTKSIDDDYSSTKSGYNPYTGGGSAGGGVDTLSAESATIAAGPMGTAGTGGSGGTTTGPTGVASWGTSFEKLLEDAAGLHTFSEFLKKEFSAENIYFWTACERYRQLTEREERAREAQAIFARHLESGCSEPVNVDSIARNIALENLPQAEPTLFAAAQKQIFNLMKFDSYQRFIKSDLYRVCQEAEGKGQGLPYPGEQLDPMLRTSATMLTASGTGTAASITKLKKSLSNAEDRRRKSLLPWHRKTRCKSKDRGDSDTSKKDSKEKGGGSGGGGGGEKASGTTATGSSSNTLKLLSTNSTSDIHSSRSSLASFDAAIGGKSCDPDDSRNTLCRVILSNGATTVVQTRSNETIKELVERLLEKRGIVYNAYEAFLAGSTKPLDLDGPSVSLAGKEVNIDQRVVFKLNLPNRKMISVKSKAAKPLADVLRPILHKYNYELDEMKVVVHSTVDVCLDMTQPVTTVDGLCLYIRSANETPNVHPELGRPLAGARPVINTATHQQIVHHFQQQQQQQLLQLQNGAQASAAGQQQHTFAVPSALPPSYAVATNSKSQQLLGNGTAASATCNNNTVNQTQSRAKEQSEQQSKDDQQQQQQAGVGAGTRGQQELNSLDEITNKVFDELRNGKTAFGGVVTAVGKGPGTVDVDCASDTSSTRRDRFRRRGSNAAPSESGRGAKSKKCSTGGSEDGGESVNNLGIKKPIIAKLKAGVKLQIPTRSQNDELLEGLKRAQRSRLEDQRGTEINFELPDFLKDKENFSSSSAAVSSSAGSIGASAAPSSAAGPSKLTRSKPARRSEATTPTAEFVGGSLQQINKPQPAPRLSITGQQGRQNLSGPGSPVHAAVSDSHLNLSTQCNASPLPQDDPFHVHGGGSGTNGGSQSEISYADTTLVFTHARPYNGQALVTATPRTIPSSSASQHYSGDHSSDSSSTADGPDLPNLACCEHHPHEMSPDSSSPPTHANHLHPLHYHPAGAGASGANGAAGATPNGNTSTNNPYPLAVHYPSHHHHHPHLHPHHHPHGQHYHHHHHHHTHNGGGGYQTATSQPVANGSNAPGQDGQPNATSGGAPDSQKGPPPLPPKPKILPIKPSNWGHPVAASYAPGPPGSAGAPGGGTSELLGGLSTTTLSTNGSMGGSVNGTGATVGGLSPSSSTVSSHHPNSNSNGVGVGTVVGSSNGIVSSTTHNDLSRGGREGNRQQRASSGNDGGSSNGSASAISVAVAQARNVYFDQGNSSFV</sequence>
<dbReference type="GO" id="GO:0005886">
    <property type="term" value="C:plasma membrane"/>
    <property type="evidence" value="ECO:0007669"/>
    <property type="project" value="TreeGrafter"/>
</dbReference>
<feature type="compositionally biased region" description="Low complexity" evidence="5">
    <location>
        <begin position="398"/>
        <end position="407"/>
    </location>
</feature>
<dbReference type="VEuPathDB" id="VectorBase:ACON002411"/>
<feature type="region of interest" description="Disordered" evidence="5">
    <location>
        <begin position="1273"/>
        <end position="1310"/>
    </location>
</feature>
<dbReference type="InterPro" id="IPR016137">
    <property type="entry name" value="RGS"/>
</dbReference>
<dbReference type="SUPFAM" id="SSF48097">
    <property type="entry name" value="Regulator of G-protein signaling, RGS"/>
    <property type="match status" value="1"/>
</dbReference>
<feature type="compositionally biased region" description="Basic and acidic residues" evidence="5">
    <location>
        <begin position="611"/>
        <end position="621"/>
    </location>
</feature>
<feature type="compositionally biased region" description="Acidic residues" evidence="5">
    <location>
        <begin position="596"/>
        <end position="610"/>
    </location>
</feature>
<dbReference type="SMART" id="SM00455">
    <property type="entry name" value="RBD"/>
    <property type="match status" value="2"/>
</dbReference>
<dbReference type="InterPro" id="IPR003116">
    <property type="entry name" value="RBD_dom"/>
</dbReference>
<dbReference type="GO" id="GO:0005737">
    <property type="term" value="C:cytoplasm"/>
    <property type="evidence" value="ECO:0007669"/>
    <property type="project" value="UniProtKB-SubCell"/>
</dbReference>
<evidence type="ECO:0000259" key="6">
    <source>
        <dbReference type="PROSITE" id="PS50132"/>
    </source>
</evidence>
<dbReference type="SMART" id="SM00390">
    <property type="entry name" value="GoLoco"/>
    <property type="match status" value="1"/>
</dbReference>
<feature type="compositionally biased region" description="Basic residues" evidence="5">
    <location>
        <begin position="1703"/>
        <end position="1732"/>
    </location>
</feature>
<feature type="compositionally biased region" description="Polar residues" evidence="5">
    <location>
        <begin position="1739"/>
        <end position="1763"/>
    </location>
</feature>
<dbReference type="CDD" id="cd01817">
    <property type="entry name" value="RBD1_RGS12_like"/>
    <property type="match status" value="1"/>
</dbReference>
<evidence type="ECO:0000259" key="7">
    <source>
        <dbReference type="PROSITE" id="PS50898"/>
    </source>
</evidence>
<feature type="compositionally biased region" description="Gly residues" evidence="5">
    <location>
        <begin position="971"/>
        <end position="981"/>
    </location>
</feature>
<evidence type="ECO:0000256" key="2">
    <source>
        <dbReference type="ARBA" id="ARBA00022468"/>
    </source>
</evidence>
<evidence type="ECO:0000313" key="9">
    <source>
        <dbReference type="Proteomes" id="UP001105220"/>
    </source>
</evidence>
<protein>
    <submittedName>
        <fullName evidence="8">Regulator of G-protein signaling</fullName>
    </submittedName>
</protein>
<dbReference type="EnsemblMetazoa" id="ACON002411-RB">
    <property type="protein sequence ID" value="ACON002411-PB"/>
    <property type="gene ID" value="ACON002411"/>
</dbReference>
<feature type="compositionally biased region" description="Low complexity" evidence="5">
    <location>
        <begin position="982"/>
        <end position="995"/>
    </location>
</feature>
<feature type="region of interest" description="Disordered" evidence="5">
    <location>
        <begin position="1609"/>
        <end position="1910"/>
    </location>
</feature>
<proteinExistence type="predicted"/>
<dbReference type="Gene3D" id="1.10.167.10">
    <property type="entry name" value="Regulator of G-protein Signalling 4, domain 2"/>
    <property type="match status" value="1"/>
</dbReference>
<feature type="region of interest" description="Disordered" evidence="5">
    <location>
        <begin position="1468"/>
        <end position="1581"/>
    </location>
</feature>
<feature type="compositionally biased region" description="Basic and acidic residues" evidence="5">
    <location>
        <begin position="220"/>
        <end position="231"/>
    </location>
</feature>
<comment type="subcellular location">
    <subcellularLocation>
        <location evidence="1">Cytoplasm</location>
    </subcellularLocation>
</comment>
<feature type="region of interest" description="Disordered" evidence="5">
    <location>
        <begin position="382"/>
        <end position="423"/>
    </location>
</feature>
<reference key="1">
    <citation type="journal article" date="2019" name="Genes (Basel)">
        <title>A High-Quality De novo Genome Assembly from a Single Mosquito Using PacBio Sequencing.</title>
        <authorList>
            <person name="Kingan S.B."/>
            <person name="Heaton H."/>
            <person name="Cudini J."/>
            <person name="Lambert C.C."/>
            <person name="Baybayan P."/>
            <person name="Galvin B.D."/>
            <person name="Durbin R."/>
            <person name="Korlach J."/>
            <person name="Lawniczak M.K.N."/>
        </authorList>
    </citation>
    <scope>NUCLEOTIDE SEQUENCE [LARGE SCALE GENOMIC DNA]</scope>
    <source>
        <strain>Mali-NIH</strain>
    </source>
</reference>
<dbReference type="GO" id="GO:0005096">
    <property type="term" value="F:GTPase activator activity"/>
    <property type="evidence" value="ECO:0007669"/>
    <property type="project" value="UniProtKB-KW"/>
</dbReference>
<feature type="compositionally biased region" description="Low complexity" evidence="5">
    <location>
        <begin position="1670"/>
        <end position="1695"/>
    </location>
</feature>
<keyword evidence="9" id="KW-1185">Reference proteome</keyword>
<dbReference type="Gene3D" id="3.10.20.90">
    <property type="entry name" value="Phosphatidylinositol 3-kinase Catalytic Subunit, Chain A, domain 1"/>
    <property type="match status" value="2"/>
</dbReference>
<feature type="compositionally biased region" description="Polar residues" evidence="5">
    <location>
        <begin position="1523"/>
        <end position="1534"/>
    </location>
</feature>
<dbReference type="InterPro" id="IPR003109">
    <property type="entry name" value="GoLoco_motif"/>
</dbReference>
<dbReference type="CDD" id="cd17067">
    <property type="entry name" value="RBD2_RGS12_like"/>
    <property type="match status" value="1"/>
</dbReference>
<feature type="compositionally biased region" description="Low complexity" evidence="5">
    <location>
        <begin position="1468"/>
        <end position="1484"/>
    </location>
</feature>
<dbReference type="InterPro" id="IPR029071">
    <property type="entry name" value="Ubiquitin-like_domsf"/>
</dbReference>
<evidence type="ECO:0000256" key="1">
    <source>
        <dbReference type="ARBA" id="ARBA00004496"/>
    </source>
</evidence>
<feature type="region of interest" description="Disordered" evidence="5">
    <location>
        <begin position="581"/>
        <end position="625"/>
    </location>
</feature>
<dbReference type="Pfam" id="PF00615">
    <property type="entry name" value="RGS"/>
    <property type="match status" value="1"/>
</dbReference>
<feature type="domain" description="RGS" evidence="6">
    <location>
        <begin position="770"/>
        <end position="883"/>
    </location>
</feature>
<dbReference type="InterPro" id="IPR044926">
    <property type="entry name" value="RGS_subdomain_2"/>
</dbReference>
<dbReference type="Proteomes" id="UP001105220">
    <property type="component" value="Unplaced"/>
</dbReference>
<dbReference type="VEuPathDB" id="VectorBase:ACMO_011530"/>
<accession>A0A6E8V535</accession>
<evidence type="ECO:0000313" key="8">
    <source>
        <dbReference type="EnsemblMetazoa" id="ACON002411-PB"/>
    </source>
</evidence>
<reference evidence="8" key="2">
    <citation type="submission" date="2020-05" db="UniProtKB">
        <authorList>
            <consortium name="EnsemblMetazoa"/>
        </authorList>
    </citation>
    <scope>IDENTIFICATION</scope>
    <source>
        <strain evidence="8">Ngousso</strain>
    </source>
</reference>
<feature type="region of interest" description="Disordered" evidence="5">
    <location>
        <begin position="928"/>
        <end position="995"/>
    </location>
</feature>
<name>A0A6E8V535_ANOCL</name>
<dbReference type="PANTHER" id="PTHR45945">
    <property type="entry name" value="REGULATOR OF G-PROTEIN SIGNALING LOCO"/>
    <property type="match status" value="1"/>
</dbReference>
<dbReference type="GO" id="GO:0008277">
    <property type="term" value="P:regulation of G protein-coupled receptor signaling pathway"/>
    <property type="evidence" value="ECO:0007669"/>
    <property type="project" value="TreeGrafter"/>
</dbReference>
<dbReference type="InterPro" id="IPR024066">
    <property type="entry name" value="RGS_subdom1/3"/>
</dbReference>
<feature type="compositionally biased region" description="Pro residues" evidence="5">
    <location>
        <begin position="1772"/>
        <end position="1781"/>
    </location>
</feature>
<dbReference type="VEuPathDB" id="VectorBase:ACON2_037899"/>
<dbReference type="PANTHER" id="PTHR45945:SF3">
    <property type="entry name" value="REGULATOR OF G-PROTEIN SIGNALING LOCO"/>
    <property type="match status" value="1"/>
</dbReference>
<feature type="compositionally biased region" description="Low complexity" evidence="5">
    <location>
        <begin position="1782"/>
        <end position="1799"/>
    </location>
</feature>
<feature type="compositionally biased region" description="Gly residues" evidence="5">
    <location>
        <begin position="1830"/>
        <end position="1842"/>
    </location>
</feature>
<feature type="region of interest" description="Disordered" evidence="5">
    <location>
        <begin position="654"/>
        <end position="702"/>
    </location>
</feature>
<dbReference type="InterPro" id="IPR036305">
    <property type="entry name" value="RGS_sf"/>
</dbReference>
<feature type="domain" description="RBD" evidence="7">
    <location>
        <begin position="1033"/>
        <end position="1103"/>
    </location>
</feature>
<feature type="compositionally biased region" description="Basic and acidic residues" evidence="5">
    <location>
        <begin position="1884"/>
        <end position="1894"/>
    </location>
</feature>
<keyword evidence="4" id="KW-0677">Repeat</keyword>
<evidence type="ECO:0000256" key="3">
    <source>
        <dbReference type="ARBA" id="ARBA00022490"/>
    </source>
</evidence>
<dbReference type="PROSITE" id="PS50898">
    <property type="entry name" value="RBD"/>
    <property type="match status" value="2"/>
</dbReference>
<feature type="region of interest" description="Disordered" evidence="5">
    <location>
        <begin position="216"/>
        <end position="235"/>
    </location>
</feature>
<feature type="compositionally biased region" description="Polar residues" evidence="5">
    <location>
        <begin position="408"/>
        <end position="422"/>
    </location>
</feature>
<keyword evidence="3" id="KW-0963">Cytoplasm</keyword>
<feature type="region of interest" description="Disordered" evidence="5">
    <location>
        <begin position="1"/>
        <end position="29"/>
    </location>
</feature>
<feature type="compositionally biased region" description="Basic residues" evidence="5">
    <location>
        <begin position="939"/>
        <end position="951"/>
    </location>
</feature>
<feature type="compositionally biased region" description="Low complexity" evidence="5">
    <location>
        <begin position="1843"/>
        <end position="1881"/>
    </location>
</feature>
<dbReference type="GO" id="GO:0005634">
    <property type="term" value="C:nucleus"/>
    <property type="evidence" value="ECO:0007669"/>
    <property type="project" value="TreeGrafter"/>
</dbReference>
<dbReference type="PRINTS" id="PR01301">
    <property type="entry name" value="RGSPROTEIN"/>
</dbReference>
<feature type="region of interest" description="Disordered" evidence="5">
    <location>
        <begin position="459"/>
        <end position="499"/>
    </location>
</feature>
<feature type="compositionally biased region" description="Basic and acidic residues" evidence="5">
    <location>
        <begin position="952"/>
        <end position="970"/>
    </location>
</feature>
<dbReference type="Gene3D" id="1.10.196.10">
    <property type="match status" value="1"/>
</dbReference>
<dbReference type="PROSITE" id="PS50877">
    <property type="entry name" value="GOLOCO"/>
    <property type="match status" value="1"/>
</dbReference>
<feature type="region of interest" description="Disordered" evidence="5">
    <location>
        <begin position="262"/>
        <end position="328"/>
    </location>
</feature>
<dbReference type="GO" id="GO:0007165">
    <property type="term" value="P:signal transduction"/>
    <property type="evidence" value="ECO:0007669"/>
    <property type="project" value="InterPro"/>
</dbReference>
<feature type="compositionally biased region" description="Basic and acidic residues" evidence="5">
    <location>
        <begin position="1278"/>
        <end position="1291"/>
    </location>
</feature>